<evidence type="ECO:0000256" key="2">
    <source>
        <dbReference type="ARBA" id="ARBA00023172"/>
    </source>
</evidence>
<comment type="caution">
    <text evidence="4">The sequence shown here is derived from an EMBL/GenBank/DDBJ whole genome shotgun (WGS) entry which is preliminary data.</text>
</comment>
<dbReference type="PROSITE" id="PS51736">
    <property type="entry name" value="RECOMBINASES_3"/>
    <property type="match status" value="1"/>
</dbReference>
<dbReference type="PANTHER" id="PTHR30461:SF2">
    <property type="entry name" value="SERINE RECOMBINASE PINE-RELATED"/>
    <property type="match status" value="1"/>
</dbReference>
<dbReference type="InterPro" id="IPR050639">
    <property type="entry name" value="SSR_resolvase"/>
</dbReference>
<evidence type="ECO:0000259" key="3">
    <source>
        <dbReference type="PROSITE" id="PS51736"/>
    </source>
</evidence>
<dbReference type="Pfam" id="PF00239">
    <property type="entry name" value="Resolvase"/>
    <property type="match status" value="1"/>
</dbReference>
<feature type="domain" description="Resolvase/invertase-type recombinase catalytic" evidence="3">
    <location>
        <begin position="2"/>
        <end position="137"/>
    </location>
</feature>
<name>A0ABU8KPK7_9HYPH</name>
<proteinExistence type="predicted"/>
<gene>
    <name evidence="4" type="ORF">O7A60_02520</name>
</gene>
<keyword evidence="2" id="KW-0233">DNA recombination</keyword>
<protein>
    <submittedName>
        <fullName evidence="4">Recombinase family protein</fullName>
    </submittedName>
</protein>
<sequence>MKYVGYYRVSTKKQARSGLGLEAQQQVVRQFAGTQGQLVGEFVEVESGRNDRRIELAKAMNAAKKAGASLLIARLDRFSRRVSFIASMMEKGVQLVVAEMPHATDFQLHIFAALAQEERRLISERTKAALAQAKRKGAKLGRNGRILAAANKTRAKDYADQFRDLLPDHWETMSYSELARSLNQAGLTTVNGNRFYPQTAKNLAAVLSSSP</sequence>
<evidence type="ECO:0000256" key="1">
    <source>
        <dbReference type="ARBA" id="ARBA00023125"/>
    </source>
</evidence>
<evidence type="ECO:0000313" key="4">
    <source>
        <dbReference type="EMBL" id="MEI9407653.1"/>
    </source>
</evidence>
<keyword evidence="5" id="KW-1185">Reference proteome</keyword>
<dbReference type="CDD" id="cd00338">
    <property type="entry name" value="Ser_Recombinase"/>
    <property type="match status" value="1"/>
</dbReference>
<dbReference type="SMART" id="SM00857">
    <property type="entry name" value="Resolvase"/>
    <property type="match status" value="1"/>
</dbReference>
<dbReference type="Gene3D" id="3.40.50.1390">
    <property type="entry name" value="Resolvase, N-terminal catalytic domain"/>
    <property type="match status" value="1"/>
</dbReference>
<dbReference type="Proteomes" id="UP001387293">
    <property type="component" value="Unassembled WGS sequence"/>
</dbReference>
<evidence type="ECO:0000313" key="5">
    <source>
        <dbReference type="Proteomes" id="UP001387293"/>
    </source>
</evidence>
<dbReference type="InterPro" id="IPR006119">
    <property type="entry name" value="Resolv_N"/>
</dbReference>
<dbReference type="RefSeq" id="WP_337104860.1">
    <property type="nucleotide sequence ID" value="NZ_JAPYKS010000001.1"/>
</dbReference>
<dbReference type="SUPFAM" id="SSF53041">
    <property type="entry name" value="Resolvase-like"/>
    <property type="match status" value="1"/>
</dbReference>
<keyword evidence="1" id="KW-0238">DNA-binding</keyword>
<dbReference type="InterPro" id="IPR036162">
    <property type="entry name" value="Resolvase-like_N_sf"/>
</dbReference>
<dbReference type="EMBL" id="JAPYKS010000001">
    <property type="protein sequence ID" value="MEI9407653.1"/>
    <property type="molecule type" value="Genomic_DNA"/>
</dbReference>
<accession>A0ABU8KPK7</accession>
<dbReference type="PANTHER" id="PTHR30461">
    <property type="entry name" value="DNA-INVERTASE FROM LAMBDOID PROPHAGE"/>
    <property type="match status" value="1"/>
</dbReference>
<organism evidence="4 5">
    <name type="scientific">Mesorhizobium salmacidum</name>
    <dbReference type="NCBI Taxonomy" id="3015171"/>
    <lineage>
        <taxon>Bacteria</taxon>
        <taxon>Pseudomonadati</taxon>
        <taxon>Pseudomonadota</taxon>
        <taxon>Alphaproteobacteria</taxon>
        <taxon>Hyphomicrobiales</taxon>
        <taxon>Phyllobacteriaceae</taxon>
        <taxon>Mesorhizobium</taxon>
    </lineage>
</organism>
<reference evidence="4 5" key="1">
    <citation type="submission" date="2022-12" db="EMBL/GenBank/DDBJ databases">
        <authorList>
            <person name="Muema E."/>
        </authorList>
    </citation>
    <scope>NUCLEOTIDE SEQUENCE [LARGE SCALE GENOMIC DNA]</scope>
    <source>
        <strain evidence="5">1326</strain>
    </source>
</reference>